<dbReference type="Proteomes" id="UP001595796">
    <property type="component" value="Unassembled WGS sequence"/>
</dbReference>
<keyword evidence="3" id="KW-1185">Reference proteome</keyword>
<dbReference type="GO" id="GO:0016301">
    <property type="term" value="F:kinase activity"/>
    <property type="evidence" value="ECO:0007669"/>
    <property type="project" value="UniProtKB-KW"/>
</dbReference>
<dbReference type="InterPro" id="IPR001206">
    <property type="entry name" value="Diacylglycerol_kinase_cat_dom"/>
</dbReference>
<dbReference type="InterPro" id="IPR017438">
    <property type="entry name" value="ATP-NAD_kinase_N"/>
</dbReference>
<name>A0ABV9Z1W6_9HYPH</name>
<dbReference type="EMBL" id="JBHSJF010000006">
    <property type="protein sequence ID" value="MFC5068484.1"/>
    <property type="molecule type" value="Genomic_DNA"/>
</dbReference>
<dbReference type="SUPFAM" id="SSF111331">
    <property type="entry name" value="NAD kinase/diacylglycerol kinase-like"/>
    <property type="match status" value="1"/>
</dbReference>
<organism evidence="2 3">
    <name type="scientific">Flaviflagellibacter deserti</name>
    <dbReference type="NCBI Taxonomy" id="2267266"/>
    <lineage>
        <taxon>Bacteria</taxon>
        <taxon>Pseudomonadati</taxon>
        <taxon>Pseudomonadota</taxon>
        <taxon>Alphaproteobacteria</taxon>
        <taxon>Hyphomicrobiales</taxon>
        <taxon>Flaviflagellibacter</taxon>
    </lineage>
</organism>
<dbReference type="EC" id="2.7.1.-" evidence="2"/>
<protein>
    <submittedName>
        <fullName evidence="2">Diacylglycerol/lipid kinase family protein</fullName>
        <ecNumber evidence="2">2.7.1.-</ecNumber>
    </submittedName>
</protein>
<dbReference type="PANTHER" id="PTHR30492:SF0">
    <property type="entry name" value="METHYLGLYOXAL SYNTHASE"/>
    <property type="match status" value="1"/>
</dbReference>
<reference evidence="3" key="1">
    <citation type="journal article" date="2019" name="Int. J. Syst. Evol. Microbiol.">
        <title>The Global Catalogue of Microorganisms (GCM) 10K type strain sequencing project: providing services to taxonomists for standard genome sequencing and annotation.</title>
        <authorList>
            <consortium name="The Broad Institute Genomics Platform"/>
            <consortium name="The Broad Institute Genome Sequencing Center for Infectious Disease"/>
            <person name="Wu L."/>
            <person name="Ma J."/>
        </authorList>
    </citation>
    <scope>NUCLEOTIDE SEQUENCE [LARGE SCALE GENOMIC DNA]</scope>
    <source>
        <strain evidence="3">CGMCC 1.16444</strain>
    </source>
</reference>
<accession>A0ABV9Z1W6</accession>
<dbReference type="InterPro" id="IPR045540">
    <property type="entry name" value="YegS/DAGK_C"/>
</dbReference>
<gene>
    <name evidence="2" type="ORF">ACFPFW_10730</name>
</gene>
<evidence type="ECO:0000313" key="3">
    <source>
        <dbReference type="Proteomes" id="UP001595796"/>
    </source>
</evidence>
<dbReference type="InterPro" id="IPR016064">
    <property type="entry name" value="NAD/diacylglycerol_kinase_sf"/>
</dbReference>
<feature type="domain" description="DAGKc" evidence="1">
    <location>
        <begin position="47"/>
        <end position="125"/>
    </location>
</feature>
<dbReference type="RefSeq" id="WP_114955622.1">
    <property type="nucleotide sequence ID" value="NZ_JBHSJF010000006.1"/>
</dbReference>
<evidence type="ECO:0000313" key="2">
    <source>
        <dbReference type="EMBL" id="MFC5068484.1"/>
    </source>
</evidence>
<dbReference type="Pfam" id="PF19279">
    <property type="entry name" value="YegS_C"/>
    <property type="match status" value="1"/>
</dbReference>
<sequence length="298" mass="32151">MRAAIVLNAIAGSASGIALDDLLKRFRDFGIQPELHDDTNLKLPGRIDAAIASNPDALVIGGGDGSIACSAQKLMGTGIPLGILPLGTMNLLAKDLGLPLTIPDAVAVIAQGYKRTIDVGLANEHIFLCKSLLGLPANIGQLREKGRGSLGMTGSLRLARSLALGLRRYPLLSLALRVDGKTTRIRTRALAVACNAYDEAFGRFLRRSHLDRGELVLYVPHELTFWRLLRLGAGLVIGSWLSQPWLEVRALSRLAIVSPRPLLRIMLDGEVRLMKPPIRFRILPGALTVFAPAESPRS</sequence>
<comment type="caution">
    <text evidence="2">The sequence shown here is derived from an EMBL/GenBank/DDBJ whole genome shotgun (WGS) entry which is preliminary data.</text>
</comment>
<dbReference type="InterPro" id="IPR004363">
    <property type="entry name" value="Methylgl_synth"/>
</dbReference>
<keyword evidence="2" id="KW-0418">Kinase</keyword>
<dbReference type="PANTHER" id="PTHR30492">
    <property type="entry name" value="METHYLGLYOXAL SYNTHASE"/>
    <property type="match status" value="1"/>
</dbReference>
<proteinExistence type="predicted"/>
<dbReference type="Gene3D" id="2.60.200.40">
    <property type="match status" value="1"/>
</dbReference>
<dbReference type="PROSITE" id="PS50146">
    <property type="entry name" value="DAGK"/>
    <property type="match status" value="1"/>
</dbReference>
<dbReference type="Gene3D" id="3.40.50.10330">
    <property type="entry name" value="Probable inorganic polyphosphate/atp-NAD kinase, domain 1"/>
    <property type="match status" value="1"/>
</dbReference>
<dbReference type="Pfam" id="PF00781">
    <property type="entry name" value="DAGK_cat"/>
    <property type="match status" value="1"/>
</dbReference>
<evidence type="ECO:0000259" key="1">
    <source>
        <dbReference type="PROSITE" id="PS50146"/>
    </source>
</evidence>
<keyword evidence="2" id="KW-0808">Transferase</keyword>